<dbReference type="RefSeq" id="WP_379726240.1">
    <property type="nucleotide sequence ID" value="NZ_JBHRYJ010000002.1"/>
</dbReference>
<dbReference type="PIRSF" id="PIRSF000876">
    <property type="entry name" value="RR_chemtxs_CheB"/>
    <property type="match status" value="1"/>
</dbReference>
<dbReference type="SMART" id="SM00448">
    <property type="entry name" value="REC"/>
    <property type="match status" value="1"/>
</dbReference>
<gene>
    <name evidence="5" type="primary">cheB</name>
    <name evidence="10" type="ORF">ACFOOQ_11440</name>
</gene>
<accession>A0ABV7VF66</accession>
<dbReference type="SUPFAM" id="SSF52738">
    <property type="entry name" value="Methylesterase CheB, C-terminal domain"/>
    <property type="match status" value="1"/>
</dbReference>
<evidence type="ECO:0000313" key="10">
    <source>
        <dbReference type="EMBL" id="MFC3676160.1"/>
    </source>
</evidence>
<dbReference type="Gene3D" id="3.40.50.180">
    <property type="entry name" value="Methylesterase CheB, C-terminal domain"/>
    <property type="match status" value="1"/>
</dbReference>
<keyword evidence="11" id="KW-1185">Reference proteome</keyword>
<dbReference type="EC" id="3.5.1.44" evidence="5"/>
<comment type="catalytic activity">
    <reaction evidence="4 5">
        <text>[protein]-L-glutamate 5-O-methyl ester + H2O = L-glutamyl-[protein] + methanol + H(+)</text>
        <dbReference type="Rhea" id="RHEA:23236"/>
        <dbReference type="Rhea" id="RHEA-COMP:10208"/>
        <dbReference type="Rhea" id="RHEA-COMP:10311"/>
        <dbReference type="ChEBI" id="CHEBI:15377"/>
        <dbReference type="ChEBI" id="CHEBI:15378"/>
        <dbReference type="ChEBI" id="CHEBI:17790"/>
        <dbReference type="ChEBI" id="CHEBI:29973"/>
        <dbReference type="ChEBI" id="CHEBI:82795"/>
        <dbReference type="EC" id="3.1.1.61"/>
    </reaction>
</comment>
<evidence type="ECO:0000256" key="3">
    <source>
        <dbReference type="ARBA" id="ARBA00022801"/>
    </source>
</evidence>
<dbReference type="InterPro" id="IPR035909">
    <property type="entry name" value="CheB_C"/>
</dbReference>
<feature type="active site" evidence="5 6">
    <location>
        <position position="196"/>
    </location>
</feature>
<dbReference type="InterPro" id="IPR001789">
    <property type="entry name" value="Sig_transdc_resp-reg_receiver"/>
</dbReference>
<dbReference type="CDD" id="cd17541">
    <property type="entry name" value="REC_CheB-like"/>
    <property type="match status" value="1"/>
</dbReference>
<sequence>MAGKRIKVLVIDDSALIRQLLTTALTSDPEIEVVGAAPDPLIARTMIKELNPDVLTLDIEMPNMDGISFLEKIMRLRPMPVVMVSTLTQKGAGITMQALEMGAVDFVPKPTLDIKHALEEIKLELIAKVKMAATARVVARNRPPEGQVPKRLTPGPGFNSTDIIVAIGSSTGGVEALKEVITILPPDSPPVLITQHMPPRFTGSFAARLDSLSAVAVSEAKDNVRVFPGHVYIAPGDYHLTLHRSGGHYYTKLNHDPPVSGHRPSVDVLFNSVAEHAGHNAIGVILTGMGKDGAIGLKKMLEAGAQTIGQDESTSLVYGMPKAAKLMGAVQAEVAIGHVAAEILNRCKQR</sequence>
<comment type="similarity">
    <text evidence="5">Belongs to the CheB family.</text>
</comment>
<dbReference type="Gene3D" id="3.40.50.2300">
    <property type="match status" value="1"/>
</dbReference>
<dbReference type="NCBIfam" id="NF009206">
    <property type="entry name" value="PRK12555.1"/>
    <property type="match status" value="1"/>
</dbReference>
<keyword evidence="5 7" id="KW-0597">Phosphoprotein</keyword>
<feature type="active site" evidence="5 6">
    <location>
        <position position="170"/>
    </location>
</feature>
<dbReference type="PROSITE" id="PS50122">
    <property type="entry name" value="CHEB"/>
    <property type="match status" value="1"/>
</dbReference>
<keyword evidence="2 5" id="KW-0145">Chemotaxis</keyword>
<dbReference type="SUPFAM" id="SSF52172">
    <property type="entry name" value="CheY-like"/>
    <property type="match status" value="1"/>
</dbReference>
<evidence type="ECO:0000256" key="1">
    <source>
        <dbReference type="ARBA" id="ARBA00022490"/>
    </source>
</evidence>
<evidence type="ECO:0000256" key="7">
    <source>
        <dbReference type="PROSITE-ProRule" id="PRU00169"/>
    </source>
</evidence>
<dbReference type="InterPro" id="IPR008248">
    <property type="entry name" value="CheB-like"/>
</dbReference>
<dbReference type="InterPro" id="IPR011006">
    <property type="entry name" value="CheY-like_superfamily"/>
</dbReference>
<keyword evidence="1 5" id="KW-0963">Cytoplasm</keyword>
<evidence type="ECO:0000256" key="6">
    <source>
        <dbReference type="PROSITE-ProRule" id="PRU00050"/>
    </source>
</evidence>
<dbReference type="EMBL" id="JBHRYJ010000002">
    <property type="protein sequence ID" value="MFC3676160.1"/>
    <property type="molecule type" value="Genomic_DNA"/>
</dbReference>
<evidence type="ECO:0000313" key="11">
    <source>
        <dbReference type="Proteomes" id="UP001595711"/>
    </source>
</evidence>
<dbReference type="GO" id="GO:0008984">
    <property type="term" value="F:protein-glutamate methylesterase activity"/>
    <property type="evidence" value="ECO:0007669"/>
    <property type="project" value="UniProtKB-EC"/>
</dbReference>
<comment type="subcellular location">
    <subcellularLocation>
        <location evidence="5">Cytoplasm</location>
    </subcellularLocation>
</comment>
<dbReference type="Proteomes" id="UP001595711">
    <property type="component" value="Unassembled WGS sequence"/>
</dbReference>
<evidence type="ECO:0000256" key="4">
    <source>
        <dbReference type="ARBA" id="ARBA00048267"/>
    </source>
</evidence>
<keyword evidence="3 5" id="KW-0378">Hydrolase</keyword>
<feature type="domain" description="Response regulatory" evidence="8">
    <location>
        <begin position="7"/>
        <end position="124"/>
    </location>
</feature>
<feature type="active site" evidence="5 6">
    <location>
        <position position="292"/>
    </location>
</feature>
<comment type="domain">
    <text evidence="5">Contains a C-terminal catalytic domain, and an N-terminal region which modulates catalytic activity.</text>
</comment>
<name>A0ABV7VF66_9PROT</name>
<dbReference type="NCBIfam" id="NF001965">
    <property type="entry name" value="PRK00742.1"/>
    <property type="match status" value="1"/>
</dbReference>
<dbReference type="HAMAP" id="MF_00099">
    <property type="entry name" value="CheB_chemtxs"/>
    <property type="match status" value="1"/>
</dbReference>
<evidence type="ECO:0000256" key="2">
    <source>
        <dbReference type="ARBA" id="ARBA00022500"/>
    </source>
</evidence>
<dbReference type="PANTHER" id="PTHR42872:SF6">
    <property type="entry name" value="PROTEIN-GLUTAMATE METHYLESTERASE_PROTEIN-GLUTAMINE GLUTAMINASE"/>
    <property type="match status" value="1"/>
</dbReference>
<dbReference type="CDD" id="cd16432">
    <property type="entry name" value="CheB_Rec"/>
    <property type="match status" value="1"/>
</dbReference>
<feature type="modified residue" description="4-aspartylphosphate" evidence="5 7">
    <location>
        <position position="58"/>
    </location>
</feature>
<evidence type="ECO:0000259" key="8">
    <source>
        <dbReference type="PROSITE" id="PS50110"/>
    </source>
</evidence>
<organism evidence="10 11">
    <name type="scientific">Ferrovibrio xuzhouensis</name>
    <dbReference type="NCBI Taxonomy" id="1576914"/>
    <lineage>
        <taxon>Bacteria</taxon>
        <taxon>Pseudomonadati</taxon>
        <taxon>Pseudomonadota</taxon>
        <taxon>Alphaproteobacteria</taxon>
        <taxon>Rhodospirillales</taxon>
        <taxon>Rhodospirillaceae</taxon>
        <taxon>Ferrovibrio</taxon>
    </lineage>
</organism>
<protein>
    <recommendedName>
        <fullName evidence="5">Protein-glutamate methylesterase/protein-glutamine glutaminase</fullName>
        <ecNumber evidence="5">3.1.1.61</ecNumber>
        <ecNumber evidence="5">3.5.1.44</ecNumber>
    </recommendedName>
</protein>
<comment type="caution">
    <text evidence="10">The sequence shown here is derived from an EMBL/GenBank/DDBJ whole genome shotgun (WGS) entry which is preliminary data.</text>
</comment>
<dbReference type="Pfam" id="PF00072">
    <property type="entry name" value="Response_reg"/>
    <property type="match status" value="1"/>
</dbReference>
<feature type="domain" description="CheB-type methylesterase" evidence="9">
    <location>
        <begin position="154"/>
        <end position="350"/>
    </location>
</feature>
<dbReference type="PANTHER" id="PTHR42872">
    <property type="entry name" value="PROTEIN-GLUTAMATE METHYLESTERASE/PROTEIN-GLUTAMINE GLUTAMINASE"/>
    <property type="match status" value="1"/>
</dbReference>
<comment type="function">
    <text evidence="5">Involved in chemotaxis. Part of a chemotaxis signal transduction system that modulates chemotaxis in response to various stimuli. Catalyzes the demethylation of specific methylglutamate residues introduced into the chemoreceptors (methyl-accepting chemotaxis proteins or MCP) by CheR. Also mediates the irreversible deamidation of specific glutamine residues to glutamic acid.</text>
</comment>
<proteinExistence type="inferred from homology"/>
<evidence type="ECO:0000259" key="9">
    <source>
        <dbReference type="PROSITE" id="PS50122"/>
    </source>
</evidence>
<comment type="catalytic activity">
    <reaction evidence="5">
        <text>L-glutaminyl-[protein] + H2O = L-glutamyl-[protein] + NH4(+)</text>
        <dbReference type="Rhea" id="RHEA:16441"/>
        <dbReference type="Rhea" id="RHEA-COMP:10207"/>
        <dbReference type="Rhea" id="RHEA-COMP:10208"/>
        <dbReference type="ChEBI" id="CHEBI:15377"/>
        <dbReference type="ChEBI" id="CHEBI:28938"/>
        <dbReference type="ChEBI" id="CHEBI:29973"/>
        <dbReference type="ChEBI" id="CHEBI:30011"/>
        <dbReference type="EC" id="3.5.1.44"/>
    </reaction>
</comment>
<dbReference type="EC" id="3.1.1.61" evidence="5"/>
<evidence type="ECO:0000256" key="5">
    <source>
        <dbReference type="HAMAP-Rule" id="MF_00099"/>
    </source>
</evidence>
<dbReference type="Pfam" id="PF01339">
    <property type="entry name" value="CheB_methylest"/>
    <property type="match status" value="1"/>
</dbReference>
<comment type="PTM">
    <text evidence="5">Phosphorylated by CheA. Phosphorylation of the N-terminal regulatory domain activates the methylesterase activity.</text>
</comment>
<dbReference type="PROSITE" id="PS50110">
    <property type="entry name" value="RESPONSE_REGULATORY"/>
    <property type="match status" value="1"/>
</dbReference>
<dbReference type="InterPro" id="IPR000673">
    <property type="entry name" value="Sig_transdc_resp-reg_Me-estase"/>
</dbReference>
<reference evidence="11" key="1">
    <citation type="journal article" date="2019" name="Int. J. Syst. Evol. Microbiol.">
        <title>The Global Catalogue of Microorganisms (GCM) 10K type strain sequencing project: providing services to taxonomists for standard genome sequencing and annotation.</title>
        <authorList>
            <consortium name="The Broad Institute Genomics Platform"/>
            <consortium name="The Broad Institute Genome Sequencing Center for Infectious Disease"/>
            <person name="Wu L."/>
            <person name="Ma J."/>
        </authorList>
    </citation>
    <scope>NUCLEOTIDE SEQUENCE [LARGE SCALE GENOMIC DNA]</scope>
    <source>
        <strain evidence="11">KCTC 42182</strain>
    </source>
</reference>